<dbReference type="PROSITE" id="PS50112">
    <property type="entry name" value="PAS"/>
    <property type="match status" value="1"/>
</dbReference>
<dbReference type="PROSITE" id="PS50109">
    <property type="entry name" value="HIS_KIN"/>
    <property type="match status" value="1"/>
</dbReference>
<feature type="domain" description="PAC" evidence="9">
    <location>
        <begin position="99"/>
        <end position="152"/>
    </location>
</feature>
<dbReference type="InterPro" id="IPR005467">
    <property type="entry name" value="His_kinase_dom"/>
</dbReference>
<organism evidence="10 11">
    <name type="scientific">Roseobacter insulae</name>
    <dbReference type="NCBI Taxonomy" id="2859783"/>
    <lineage>
        <taxon>Bacteria</taxon>
        <taxon>Pseudomonadati</taxon>
        <taxon>Pseudomonadota</taxon>
        <taxon>Alphaproteobacteria</taxon>
        <taxon>Rhodobacterales</taxon>
        <taxon>Roseobacteraceae</taxon>
        <taxon>Roseobacter</taxon>
    </lineage>
</organism>
<dbReference type="InterPro" id="IPR003594">
    <property type="entry name" value="HATPase_dom"/>
</dbReference>
<dbReference type="Pfam" id="PF02518">
    <property type="entry name" value="HATPase_c"/>
    <property type="match status" value="1"/>
</dbReference>
<dbReference type="PANTHER" id="PTHR43304">
    <property type="entry name" value="PHYTOCHROME-LIKE PROTEIN CPH1"/>
    <property type="match status" value="1"/>
</dbReference>
<keyword evidence="11" id="KW-1185">Reference proteome</keyword>
<dbReference type="AlphaFoldDB" id="A0A9X1K0P4"/>
<evidence type="ECO:0000256" key="2">
    <source>
        <dbReference type="ARBA" id="ARBA00012438"/>
    </source>
</evidence>
<dbReference type="SMART" id="SM00086">
    <property type="entry name" value="PAC"/>
    <property type="match status" value="1"/>
</dbReference>
<dbReference type="InterPro" id="IPR013655">
    <property type="entry name" value="PAS_fold_3"/>
</dbReference>
<sequence>MQVVPAQHADNNTSCMDADAVAFWRRMADLVPGILYIFNHEKNSNEYSNRAIGDILGYSPGEMLQMGDNLFQTLVHPDDLPRLGRHLDSMRSLPDGGETHFEYRVRAKDGGLRWLRSVDSVFERAEDGTVLRHVGVATDITAVKEAELALREVNRNLEERVKARTADLEVLNSELGVCVAKRSAELQEVNRDLKDLTYIATHDLRGPINNLSSLTHMLSDAEALLPPEHVETLGWMRDVCHQASDKLDALICVAQAHSSALDSFEEVDLEAAIEGALVNLHYQISKARALIATDIKAKTVWFVDREMENILQSVIGNAIKYQKPKQRPRISVTSCQKEGHVEIEISDNGTGLDLPTDESKVFGLFQRAHIEPEGTGVSLYAIRKTLERVGGKIDVSSTIGEGSRFTICLQNGPQAA</sequence>
<dbReference type="GO" id="GO:0004673">
    <property type="term" value="F:protein histidine kinase activity"/>
    <property type="evidence" value="ECO:0007669"/>
    <property type="project" value="UniProtKB-EC"/>
</dbReference>
<dbReference type="EMBL" id="JAHXDN010000008">
    <property type="protein sequence ID" value="MBW4710490.1"/>
    <property type="molecule type" value="Genomic_DNA"/>
</dbReference>
<feature type="domain" description="Histidine kinase" evidence="7">
    <location>
        <begin position="199"/>
        <end position="413"/>
    </location>
</feature>
<gene>
    <name evidence="10" type="ORF">KX928_22105</name>
</gene>
<evidence type="ECO:0000259" key="8">
    <source>
        <dbReference type="PROSITE" id="PS50112"/>
    </source>
</evidence>
<keyword evidence="3" id="KW-0597">Phosphoprotein</keyword>
<evidence type="ECO:0000259" key="7">
    <source>
        <dbReference type="PROSITE" id="PS50109"/>
    </source>
</evidence>
<reference evidence="10" key="1">
    <citation type="submission" date="2021-07" db="EMBL/GenBank/DDBJ databases">
        <title>Roseobacter insulae sp. nov., isolated from a tidal flat.</title>
        <authorList>
            <person name="Park S."/>
            <person name="Yoon J.-H."/>
        </authorList>
    </citation>
    <scope>NUCLEOTIDE SEQUENCE</scope>
    <source>
        <strain evidence="10">YSTF-M11</strain>
    </source>
</reference>
<dbReference type="SMART" id="SM00091">
    <property type="entry name" value="PAS"/>
    <property type="match status" value="1"/>
</dbReference>
<evidence type="ECO:0000256" key="1">
    <source>
        <dbReference type="ARBA" id="ARBA00000085"/>
    </source>
</evidence>
<dbReference type="PANTHER" id="PTHR43304:SF1">
    <property type="entry name" value="PAC DOMAIN-CONTAINING PROTEIN"/>
    <property type="match status" value="1"/>
</dbReference>
<evidence type="ECO:0000313" key="10">
    <source>
        <dbReference type="EMBL" id="MBW4710490.1"/>
    </source>
</evidence>
<evidence type="ECO:0000256" key="4">
    <source>
        <dbReference type="ARBA" id="ARBA00022679"/>
    </source>
</evidence>
<dbReference type="InterPro" id="IPR000700">
    <property type="entry name" value="PAS-assoc_C"/>
</dbReference>
<accession>A0A9X1K0P4</accession>
<evidence type="ECO:0000256" key="5">
    <source>
        <dbReference type="ARBA" id="ARBA00022777"/>
    </source>
</evidence>
<dbReference type="RefSeq" id="WP_219507115.1">
    <property type="nucleotide sequence ID" value="NZ_JAHXDN010000008.1"/>
</dbReference>
<dbReference type="SMART" id="SM00387">
    <property type="entry name" value="HATPase_c"/>
    <property type="match status" value="1"/>
</dbReference>
<name>A0A9X1K0P4_9RHOB</name>
<dbReference type="Proteomes" id="UP001138661">
    <property type="component" value="Unassembled WGS sequence"/>
</dbReference>
<keyword evidence="5 10" id="KW-0418">Kinase</keyword>
<evidence type="ECO:0000256" key="3">
    <source>
        <dbReference type="ARBA" id="ARBA00022553"/>
    </source>
</evidence>
<proteinExistence type="predicted"/>
<dbReference type="CDD" id="cd00130">
    <property type="entry name" value="PAS"/>
    <property type="match status" value="1"/>
</dbReference>
<feature type="coiled-coil region" evidence="6">
    <location>
        <begin position="143"/>
        <end position="174"/>
    </location>
</feature>
<keyword evidence="4" id="KW-0808">Transferase</keyword>
<dbReference type="PROSITE" id="PS50113">
    <property type="entry name" value="PAC"/>
    <property type="match status" value="1"/>
</dbReference>
<evidence type="ECO:0000256" key="6">
    <source>
        <dbReference type="SAM" id="Coils"/>
    </source>
</evidence>
<dbReference type="InterPro" id="IPR052162">
    <property type="entry name" value="Sensor_kinase/Photoreceptor"/>
</dbReference>
<dbReference type="InterPro" id="IPR000014">
    <property type="entry name" value="PAS"/>
</dbReference>
<dbReference type="Pfam" id="PF08447">
    <property type="entry name" value="PAS_3"/>
    <property type="match status" value="1"/>
</dbReference>
<dbReference type="InterPro" id="IPR001610">
    <property type="entry name" value="PAC"/>
</dbReference>
<keyword evidence="6" id="KW-0175">Coiled coil</keyword>
<protein>
    <recommendedName>
        <fullName evidence="2">histidine kinase</fullName>
        <ecNumber evidence="2">2.7.13.3</ecNumber>
    </recommendedName>
</protein>
<dbReference type="NCBIfam" id="TIGR00229">
    <property type="entry name" value="sensory_box"/>
    <property type="match status" value="1"/>
</dbReference>
<feature type="domain" description="PAS" evidence="8">
    <location>
        <begin position="47"/>
        <end position="88"/>
    </location>
</feature>
<evidence type="ECO:0000313" key="11">
    <source>
        <dbReference type="Proteomes" id="UP001138661"/>
    </source>
</evidence>
<comment type="catalytic activity">
    <reaction evidence="1">
        <text>ATP + protein L-histidine = ADP + protein N-phospho-L-histidine.</text>
        <dbReference type="EC" id="2.7.13.3"/>
    </reaction>
</comment>
<comment type="caution">
    <text evidence="10">The sequence shown here is derived from an EMBL/GenBank/DDBJ whole genome shotgun (WGS) entry which is preliminary data.</text>
</comment>
<evidence type="ECO:0000259" key="9">
    <source>
        <dbReference type="PROSITE" id="PS50113"/>
    </source>
</evidence>
<dbReference type="EC" id="2.7.13.3" evidence="2"/>